<organism evidence="1 2">
    <name type="scientific">Magnetovibrio blakemorei</name>
    <dbReference type="NCBI Taxonomy" id="28181"/>
    <lineage>
        <taxon>Bacteria</taxon>
        <taxon>Pseudomonadati</taxon>
        <taxon>Pseudomonadota</taxon>
        <taxon>Alphaproteobacteria</taxon>
        <taxon>Rhodospirillales</taxon>
        <taxon>Magnetovibrionaceae</taxon>
        <taxon>Magnetovibrio</taxon>
    </lineage>
</organism>
<comment type="caution">
    <text evidence="1">The sequence shown here is derived from an EMBL/GenBank/DDBJ whole genome shotgun (WGS) entry which is preliminary data.</text>
</comment>
<dbReference type="AlphaFoldDB" id="A0A1E5QB85"/>
<proteinExistence type="predicted"/>
<keyword evidence="2" id="KW-1185">Reference proteome</keyword>
<dbReference type="STRING" id="28181.BEN30_04215"/>
<reference evidence="2" key="1">
    <citation type="submission" date="2016-07" db="EMBL/GenBank/DDBJ databases">
        <authorList>
            <person name="Florea S."/>
            <person name="Webb J.S."/>
            <person name="Jaromczyk J."/>
            <person name="Schardl C.L."/>
        </authorList>
    </citation>
    <scope>NUCLEOTIDE SEQUENCE [LARGE SCALE GENOMIC DNA]</scope>
    <source>
        <strain evidence="2">MV-1</strain>
    </source>
</reference>
<evidence type="ECO:0000313" key="2">
    <source>
        <dbReference type="Proteomes" id="UP000095347"/>
    </source>
</evidence>
<sequence length="63" mass="7193">MTEHSKVLVGENTREQIAYKLLDKIFVAEGKTLTSRNREDILRTYVQCYSAAGGVYMDYEDTA</sequence>
<dbReference type="EMBL" id="MCGG01000008">
    <property type="protein sequence ID" value="OEJ69290.1"/>
    <property type="molecule type" value="Genomic_DNA"/>
</dbReference>
<dbReference type="RefSeq" id="WP_069956755.1">
    <property type="nucleotide sequence ID" value="NZ_MCGG01000008.1"/>
</dbReference>
<accession>A0A1E5QB85</accession>
<protein>
    <submittedName>
        <fullName evidence="1">Uncharacterized protein</fullName>
    </submittedName>
</protein>
<dbReference type="Proteomes" id="UP000095347">
    <property type="component" value="Unassembled WGS sequence"/>
</dbReference>
<evidence type="ECO:0000313" key="1">
    <source>
        <dbReference type="EMBL" id="OEJ69290.1"/>
    </source>
</evidence>
<gene>
    <name evidence="1" type="ORF">BEN30_04215</name>
</gene>
<name>A0A1E5QB85_9PROT</name>